<evidence type="ECO:0000256" key="9">
    <source>
        <dbReference type="PIRSR" id="PIRSR000443-1"/>
    </source>
</evidence>
<evidence type="ECO:0000256" key="1">
    <source>
        <dbReference type="ARBA" id="ARBA00011738"/>
    </source>
</evidence>
<keyword evidence="12" id="KW-1185">Reference proteome</keyword>
<proteinExistence type="inferred from homology"/>
<dbReference type="PANTHER" id="PTHR32268">
    <property type="entry name" value="HOMOSERINE O-ACETYLTRANSFERASE"/>
    <property type="match status" value="1"/>
</dbReference>
<reference evidence="11 12" key="1">
    <citation type="journal article" date="2012" name="Appl. Environ. Microbiol.">
        <title>Draft genome sequence of a psychrotolerant sulfur-oxidizing bacterium, Sulfuricella denitrificans skB26, and proteomic insights into cold adaptation.</title>
        <authorList>
            <person name="Watanabe T."/>
            <person name="Kojima H."/>
            <person name="Fukui M."/>
        </authorList>
    </citation>
    <scope>NUCLEOTIDE SEQUENCE [LARGE SCALE GENOMIC DNA]</scope>
    <source>
        <strain evidence="12">skB26</strain>
    </source>
</reference>
<evidence type="ECO:0000313" key="12">
    <source>
        <dbReference type="Proteomes" id="UP000015559"/>
    </source>
</evidence>
<dbReference type="Gene3D" id="3.40.50.1820">
    <property type="entry name" value="alpha/beta hydrolase"/>
    <property type="match status" value="1"/>
</dbReference>
<dbReference type="InterPro" id="IPR008220">
    <property type="entry name" value="HAT_MetX-like"/>
</dbReference>
<keyword evidence="5 8" id="KW-0486">Methionine biosynthesis</keyword>
<keyword evidence="2 8" id="KW-0963">Cytoplasm</keyword>
<dbReference type="RefSeq" id="WP_009207120.1">
    <property type="nucleotide sequence ID" value="NC_022357.1"/>
</dbReference>
<sequence length="380" mass="41713">MHPQPNSVGIVTPQTAHFDTPIALKSGATLDSYDLVYETYGTLNADKSNAILVCHALSGHHHVAGFHSEQEKRPGWWDNMIGPGKPVDTESFFVIGLNNLGGCHGSTGPSSPDPKTGKPYGKTFPFVTVEDWVETQVRLADRLGIEAFAVVMGGSLGGMQALSWTILHPQRVRHALVIASAPGLTAQNIAFNDVARQAILTDPDFHGGDFYAHGVVPRRGLRLARMLGHITYLSDDVMGEKFGRILKNDVFQFGYGVEFEVESYLRYQGDKFADSFDANTYLLMTKALDYFDPTHHHRVGLSAAMSPAQADFLVISFTSDWRFAPGRSREIVKALLDNDRRVSYAEITAAHGHDAFLMPDPHYHALVSAYMKNAAKGLGI</sequence>
<comment type="similarity">
    <text evidence="8">Belongs to the AB hydrolase superfamily. MetX family.</text>
</comment>
<evidence type="ECO:0000256" key="6">
    <source>
        <dbReference type="ARBA" id="ARBA00023315"/>
    </source>
</evidence>
<dbReference type="InterPro" id="IPR029058">
    <property type="entry name" value="AB_hydrolase_fold"/>
</dbReference>
<dbReference type="UniPathway" id="UPA00051">
    <property type="reaction ID" value="UER00075"/>
</dbReference>
<evidence type="ECO:0000313" key="11">
    <source>
        <dbReference type="EMBL" id="BAN33935.1"/>
    </source>
</evidence>
<dbReference type="eggNOG" id="COG2021">
    <property type="taxonomic scope" value="Bacteria"/>
</dbReference>
<protein>
    <recommendedName>
        <fullName evidence="8">Homoserine O-succinyltransferase</fullName>
        <shortName evidence="8">HST</shortName>
        <ecNumber evidence="8">2.3.1.46</ecNumber>
    </recommendedName>
    <alternativeName>
        <fullName evidence="8">Homoserine transsuccinylase</fullName>
        <shortName evidence="8">HTS</shortName>
    </alternativeName>
</protein>
<dbReference type="NCBIfam" id="NF001209">
    <property type="entry name" value="PRK00175.1"/>
    <property type="match status" value="1"/>
</dbReference>
<dbReference type="FunFam" id="1.10.1740.110:FF:000001">
    <property type="entry name" value="Homoserine O-acetyltransferase"/>
    <property type="match status" value="1"/>
</dbReference>
<comment type="subunit">
    <text evidence="1 8">Homodimer.</text>
</comment>
<comment type="caution">
    <text evidence="8">Lacks conserved residue(s) required for the propagation of feature annotation.</text>
</comment>
<evidence type="ECO:0000256" key="5">
    <source>
        <dbReference type="ARBA" id="ARBA00023167"/>
    </source>
</evidence>
<dbReference type="PIRSF" id="PIRSF000443">
    <property type="entry name" value="Homoser_Ac_trans"/>
    <property type="match status" value="1"/>
</dbReference>
<dbReference type="AlphaFoldDB" id="S6A9D8"/>
<dbReference type="Pfam" id="PF00561">
    <property type="entry name" value="Abhydrolase_1"/>
    <property type="match status" value="1"/>
</dbReference>
<dbReference type="GO" id="GO:0009086">
    <property type="term" value="P:methionine biosynthetic process"/>
    <property type="evidence" value="ECO:0007669"/>
    <property type="project" value="UniProtKB-UniRule"/>
</dbReference>
<dbReference type="SUPFAM" id="SSF53474">
    <property type="entry name" value="alpha/beta-Hydrolases"/>
    <property type="match status" value="1"/>
</dbReference>
<evidence type="ECO:0000256" key="7">
    <source>
        <dbReference type="ARBA" id="ARBA00051253"/>
    </source>
</evidence>
<dbReference type="EC" id="2.3.1.46" evidence="8"/>
<evidence type="ECO:0000256" key="2">
    <source>
        <dbReference type="ARBA" id="ARBA00022490"/>
    </source>
</evidence>
<evidence type="ECO:0000259" key="10">
    <source>
        <dbReference type="Pfam" id="PF00561"/>
    </source>
</evidence>
<feature type="active site" evidence="8 9">
    <location>
        <position position="353"/>
    </location>
</feature>
<accession>S6A9D8</accession>
<dbReference type="STRING" id="1163617.SCD_n00086"/>
<name>S6A9D8_SULDS</name>
<dbReference type="KEGG" id="sdr:SCD_n00086"/>
<feature type="site" description="Important for acyl-CoA specificity" evidence="8">
    <location>
        <position position="322"/>
    </location>
</feature>
<feature type="binding site" evidence="8">
    <location>
        <position position="354"/>
    </location>
    <ligand>
        <name>substrate</name>
    </ligand>
</feature>
<dbReference type="OrthoDB" id="9800754at2"/>
<gene>
    <name evidence="11" type="primary">metX</name>
    <name evidence="8" type="synonym">metXS</name>
    <name evidence="11" type="ORF">SCD_n00086</name>
</gene>
<dbReference type="PANTHER" id="PTHR32268:SF11">
    <property type="entry name" value="HOMOSERINE O-ACETYLTRANSFERASE"/>
    <property type="match status" value="1"/>
</dbReference>
<evidence type="ECO:0000256" key="8">
    <source>
        <dbReference type="HAMAP-Rule" id="MF_00296"/>
    </source>
</evidence>
<dbReference type="Gene3D" id="1.10.1740.110">
    <property type="match status" value="1"/>
</dbReference>
<dbReference type="GO" id="GO:0004414">
    <property type="term" value="F:homoserine O-acetyltransferase activity"/>
    <property type="evidence" value="ECO:0007669"/>
    <property type="project" value="TreeGrafter"/>
</dbReference>
<dbReference type="NCBIfam" id="TIGR01392">
    <property type="entry name" value="homoserO_Ac_trn"/>
    <property type="match status" value="1"/>
</dbReference>
<feature type="domain" description="AB hydrolase-1" evidence="10">
    <location>
        <begin position="49"/>
        <end position="346"/>
    </location>
</feature>
<dbReference type="InterPro" id="IPR000073">
    <property type="entry name" value="AB_hydrolase_1"/>
</dbReference>
<keyword evidence="3 8" id="KW-0028">Amino-acid biosynthesis</keyword>
<comment type="catalytic activity">
    <reaction evidence="7 8">
        <text>L-homoserine + succinyl-CoA = O-succinyl-L-homoserine + CoA</text>
        <dbReference type="Rhea" id="RHEA:22008"/>
        <dbReference type="ChEBI" id="CHEBI:57287"/>
        <dbReference type="ChEBI" id="CHEBI:57292"/>
        <dbReference type="ChEBI" id="CHEBI:57476"/>
        <dbReference type="ChEBI" id="CHEBI:57661"/>
        <dbReference type="EC" id="2.3.1.46"/>
    </reaction>
</comment>
<organism evidence="11 12">
    <name type="scientific">Sulfuricella denitrificans (strain DSM 22764 / NBRC 105220 / skB26)</name>
    <dbReference type="NCBI Taxonomy" id="1163617"/>
    <lineage>
        <taxon>Bacteria</taxon>
        <taxon>Pseudomonadati</taxon>
        <taxon>Pseudomonadota</taxon>
        <taxon>Betaproteobacteria</taxon>
        <taxon>Nitrosomonadales</taxon>
        <taxon>Sulfuricellaceae</taxon>
        <taxon>Sulfuricella</taxon>
    </lineage>
</organism>
<keyword evidence="6 8" id="KW-0012">Acyltransferase</keyword>
<comment type="pathway">
    <text evidence="8">Amino-acid biosynthesis; L-methionine biosynthesis via de novo pathway; O-succinyl-L-homoserine from L-homoserine: step 1/1.</text>
</comment>
<evidence type="ECO:0000256" key="3">
    <source>
        <dbReference type="ARBA" id="ARBA00022605"/>
    </source>
</evidence>
<comment type="function">
    <text evidence="8">Transfers a succinyl group from succinyl-CoA to L-homoserine, forming succinyl-L-homoserine.</text>
</comment>
<feature type="active site" evidence="8 9">
    <location>
        <position position="320"/>
    </location>
</feature>
<dbReference type="GO" id="GO:0009092">
    <property type="term" value="P:homoserine metabolic process"/>
    <property type="evidence" value="ECO:0007669"/>
    <property type="project" value="TreeGrafter"/>
</dbReference>
<feature type="binding site" evidence="8">
    <location>
        <position position="225"/>
    </location>
    <ligand>
        <name>substrate</name>
    </ligand>
</feature>
<dbReference type="Proteomes" id="UP000015559">
    <property type="component" value="Chromosome"/>
</dbReference>
<feature type="active site" description="Nucleophile" evidence="8 9">
    <location>
        <position position="155"/>
    </location>
</feature>
<keyword evidence="4 8" id="KW-0808">Transferase</keyword>
<dbReference type="GO" id="GO:0005737">
    <property type="term" value="C:cytoplasm"/>
    <property type="evidence" value="ECO:0007669"/>
    <property type="project" value="UniProtKB-SubCell"/>
</dbReference>
<evidence type="ECO:0000256" key="4">
    <source>
        <dbReference type="ARBA" id="ARBA00022679"/>
    </source>
</evidence>
<dbReference type="EMBL" id="AP013066">
    <property type="protein sequence ID" value="BAN33935.1"/>
    <property type="molecule type" value="Genomic_DNA"/>
</dbReference>
<comment type="subcellular location">
    <subcellularLocation>
        <location evidence="8">Cytoplasm</location>
    </subcellularLocation>
</comment>
<dbReference type="HAMAP" id="MF_00296">
    <property type="entry name" value="MetX_acyltransf"/>
    <property type="match status" value="1"/>
</dbReference>
<dbReference type="GO" id="GO:0008899">
    <property type="term" value="F:homoserine O-succinyltransferase activity"/>
    <property type="evidence" value="ECO:0007669"/>
    <property type="project" value="UniProtKB-UniRule"/>
</dbReference>
<dbReference type="HOGENOM" id="CLU_028760_1_2_4"/>